<organism evidence="2 3">
    <name type="scientific">Phlyctema vagabunda</name>
    <dbReference type="NCBI Taxonomy" id="108571"/>
    <lineage>
        <taxon>Eukaryota</taxon>
        <taxon>Fungi</taxon>
        <taxon>Dikarya</taxon>
        <taxon>Ascomycota</taxon>
        <taxon>Pezizomycotina</taxon>
        <taxon>Leotiomycetes</taxon>
        <taxon>Helotiales</taxon>
        <taxon>Dermateaceae</taxon>
        <taxon>Phlyctema</taxon>
    </lineage>
</organism>
<dbReference type="Proteomes" id="UP001629113">
    <property type="component" value="Unassembled WGS sequence"/>
</dbReference>
<keyword evidence="3" id="KW-1185">Reference proteome</keyword>
<evidence type="ECO:0000313" key="3">
    <source>
        <dbReference type="Proteomes" id="UP001629113"/>
    </source>
</evidence>
<protein>
    <submittedName>
        <fullName evidence="2">Uncharacterized protein</fullName>
    </submittedName>
</protein>
<feature type="coiled-coil region" evidence="1">
    <location>
        <begin position="41"/>
        <end position="106"/>
    </location>
</feature>
<name>A0ABR4P7U2_9HELO</name>
<reference evidence="2 3" key="1">
    <citation type="submission" date="2024-06" db="EMBL/GenBank/DDBJ databases">
        <title>Complete genome of Phlyctema vagabunda strain 19-DSS-EL-015.</title>
        <authorList>
            <person name="Fiorenzani C."/>
        </authorList>
    </citation>
    <scope>NUCLEOTIDE SEQUENCE [LARGE SCALE GENOMIC DNA]</scope>
    <source>
        <strain evidence="2 3">19-DSS-EL-015</strain>
    </source>
</reference>
<accession>A0ABR4P7U2</accession>
<gene>
    <name evidence="2" type="ORF">PVAG01_09609</name>
</gene>
<sequence length="389" mass="44727">MDYSDYIGGRPGREWDDGWRSFSTRPPPASSRVTPPECQTVEALTTRCAILEDDLRRCMAQLSESRADALSLRADRVRLTSLELDNDALRRSCQEKETEYQELIARQEASDETKNKLHASAVAAMAHLHKQDSEVSQRRYAELEKKFTAQQKEESILRSDIEGWEDLHLTEVKKRKALQQEVDTLKEYQKIEGTRVRSLSSQLKAKDVEMTVLKSKIAELEETQPSLEPLAEIGAAIRTRFMHQARQMVTGEPSNRETIKRGNAAAHRADGRADAALLNGDYMTKADFSRMSSVFKNLYKQNPMDYGSWPQKILDAIDCEATIRTTLSIKRQLGSMPQRLQASEQMDELWRKFEALDFDTFEKNRDVQWRLDRLKLLTEEIVEAARLIR</sequence>
<proteinExistence type="predicted"/>
<keyword evidence="1" id="KW-0175">Coiled coil</keyword>
<dbReference type="EMBL" id="JBFCZG010000008">
    <property type="protein sequence ID" value="KAL3419387.1"/>
    <property type="molecule type" value="Genomic_DNA"/>
</dbReference>
<comment type="caution">
    <text evidence="2">The sequence shown here is derived from an EMBL/GenBank/DDBJ whole genome shotgun (WGS) entry which is preliminary data.</text>
</comment>
<evidence type="ECO:0000313" key="2">
    <source>
        <dbReference type="EMBL" id="KAL3419387.1"/>
    </source>
</evidence>
<evidence type="ECO:0000256" key="1">
    <source>
        <dbReference type="SAM" id="Coils"/>
    </source>
</evidence>